<dbReference type="EMBL" id="UINC01045064">
    <property type="protein sequence ID" value="SVB51360.1"/>
    <property type="molecule type" value="Genomic_DNA"/>
</dbReference>
<sequence length="455" mass="52244">MITSIDNKILIAHLLRRAGFGCTYDQIEKLSLMEYDDVVDLLINPEYGPPKDQDLLDRYFIASVEARTARHADPQWTWRLAKSEKQLEEKIALFWHGLLAVGGIKLDHGLAMLEEIDLFRKYGLGKFGTLLLKISEDPGMMYWLDNQNSHKDAPNENYGRELLELFSMGIDENGEGSYTEDDVKTAARAFTGWASRPTPPPFFLGPFPMEFSFDKSDHDNTEKTFLGEKGNFNGNDIVNMVAKHPSTAKFICKRLYLYFVSETEDWDEINKLSEVFLKNNGEIKKVLEAMFKSEHFKSRDIRFKKVKSPSDLVFGISRLVDKYKIPNLDSAELAINTLLMGQFLMNPPSVEGWHEGEEWIDSGSLIERINYASTEISNTSSYGVKRIIEIIKETNISEPNDLINRTLETLGYIDITEKTKEMIKDHLRKNKFTNKEDKILDVLKIIVSTPDFQYC</sequence>
<dbReference type="InterPro" id="IPR014917">
    <property type="entry name" value="DUF1800"/>
</dbReference>
<organism evidence="1">
    <name type="scientific">marine metagenome</name>
    <dbReference type="NCBI Taxonomy" id="408172"/>
    <lineage>
        <taxon>unclassified sequences</taxon>
        <taxon>metagenomes</taxon>
        <taxon>ecological metagenomes</taxon>
    </lineage>
</organism>
<dbReference type="Pfam" id="PF08811">
    <property type="entry name" value="DUF1800"/>
    <property type="match status" value="1"/>
</dbReference>
<evidence type="ECO:0000313" key="1">
    <source>
        <dbReference type="EMBL" id="SVB51360.1"/>
    </source>
</evidence>
<evidence type="ECO:0008006" key="2">
    <source>
        <dbReference type="Google" id="ProtNLM"/>
    </source>
</evidence>
<proteinExistence type="predicted"/>
<protein>
    <recommendedName>
        <fullName evidence="2">DUF1800 domain-containing protein</fullName>
    </recommendedName>
</protein>
<reference evidence="1" key="1">
    <citation type="submission" date="2018-05" db="EMBL/GenBank/DDBJ databases">
        <authorList>
            <person name="Lanie J.A."/>
            <person name="Ng W.-L."/>
            <person name="Kazmierczak K.M."/>
            <person name="Andrzejewski T.M."/>
            <person name="Davidsen T.M."/>
            <person name="Wayne K.J."/>
            <person name="Tettelin H."/>
            <person name="Glass J.I."/>
            <person name="Rusch D."/>
            <person name="Podicherti R."/>
            <person name="Tsui H.-C.T."/>
            <person name="Winkler M.E."/>
        </authorList>
    </citation>
    <scope>NUCLEOTIDE SEQUENCE</scope>
</reference>
<gene>
    <name evidence="1" type="ORF">METZ01_LOCUS204214</name>
</gene>
<dbReference type="AlphaFoldDB" id="A0A382EKZ1"/>
<accession>A0A382EKZ1</accession>
<name>A0A382EKZ1_9ZZZZ</name>